<reference evidence="4" key="2">
    <citation type="submission" date="2023-06" db="EMBL/GenBank/DDBJ databases">
        <authorList>
            <person name="Ma L."/>
            <person name="Liu K.-W."/>
            <person name="Li Z."/>
            <person name="Hsiao Y.-Y."/>
            <person name="Qi Y."/>
            <person name="Fu T."/>
            <person name="Tang G."/>
            <person name="Zhang D."/>
            <person name="Sun W.-H."/>
            <person name="Liu D.-K."/>
            <person name="Li Y."/>
            <person name="Chen G.-Z."/>
            <person name="Liu X.-D."/>
            <person name="Liao X.-Y."/>
            <person name="Jiang Y.-T."/>
            <person name="Yu X."/>
            <person name="Hao Y."/>
            <person name="Huang J."/>
            <person name="Zhao X.-W."/>
            <person name="Ke S."/>
            <person name="Chen Y.-Y."/>
            <person name="Wu W.-L."/>
            <person name="Hsu J.-L."/>
            <person name="Lin Y.-F."/>
            <person name="Huang M.-D."/>
            <person name="Li C.-Y."/>
            <person name="Huang L."/>
            <person name="Wang Z.-W."/>
            <person name="Zhao X."/>
            <person name="Zhong W.-Y."/>
            <person name="Peng D.-H."/>
            <person name="Ahmad S."/>
            <person name="Lan S."/>
            <person name="Zhang J.-S."/>
            <person name="Tsai W.-C."/>
            <person name="Van De Peer Y."/>
            <person name="Liu Z.-J."/>
        </authorList>
    </citation>
    <scope>NUCLEOTIDE SEQUENCE</scope>
    <source>
        <strain evidence="4">SCP</strain>
        <tissue evidence="4">Leaves</tissue>
    </source>
</reference>
<organism evidence="4 5">
    <name type="scientific">Acorus gramineus</name>
    <name type="common">Dwarf sweet flag</name>
    <dbReference type="NCBI Taxonomy" id="55184"/>
    <lineage>
        <taxon>Eukaryota</taxon>
        <taxon>Viridiplantae</taxon>
        <taxon>Streptophyta</taxon>
        <taxon>Embryophyta</taxon>
        <taxon>Tracheophyta</taxon>
        <taxon>Spermatophyta</taxon>
        <taxon>Magnoliopsida</taxon>
        <taxon>Liliopsida</taxon>
        <taxon>Acoraceae</taxon>
        <taxon>Acorus</taxon>
    </lineage>
</organism>
<gene>
    <name evidence="4" type="ORF">QJS04_geneDACA022373</name>
</gene>
<evidence type="ECO:0000256" key="1">
    <source>
        <dbReference type="ARBA" id="ARBA00009861"/>
    </source>
</evidence>
<keyword evidence="2" id="KW-0808">Transferase</keyword>
<evidence type="ECO:0000313" key="4">
    <source>
        <dbReference type="EMBL" id="KAK1271677.1"/>
    </source>
</evidence>
<keyword evidence="3 4" id="KW-0012">Acyltransferase</keyword>
<reference evidence="4" key="1">
    <citation type="journal article" date="2023" name="Nat. Commun.">
        <title>Diploid and tetraploid genomes of Acorus and the evolution of monocots.</title>
        <authorList>
            <person name="Ma L."/>
            <person name="Liu K.W."/>
            <person name="Li Z."/>
            <person name="Hsiao Y.Y."/>
            <person name="Qi Y."/>
            <person name="Fu T."/>
            <person name="Tang G.D."/>
            <person name="Zhang D."/>
            <person name="Sun W.H."/>
            <person name="Liu D.K."/>
            <person name="Li Y."/>
            <person name="Chen G.Z."/>
            <person name="Liu X.D."/>
            <person name="Liao X.Y."/>
            <person name="Jiang Y.T."/>
            <person name="Yu X."/>
            <person name="Hao Y."/>
            <person name="Huang J."/>
            <person name="Zhao X.W."/>
            <person name="Ke S."/>
            <person name="Chen Y.Y."/>
            <person name="Wu W.L."/>
            <person name="Hsu J.L."/>
            <person name="Lin Y.F."/>
            <person name="Huang M.D."/>
            <person name="Li C.Y."/>
            <person name="Huang L."/>
            <person name="Wang Z.W."/>
            <person name="Zhao X."/>
            <person name="Zhong W.Y."/>
            <person name="Peng D.H."/>
            <person name="Ahmad S."/>
            <person name="Lan S."/>
            <person name="Zhang J.S."/>
            <person name="Tsai W.C."/>
            <person name="Van de Peer Y."/>
            <person name="Liu Z.J."/>
        </authorList>
    </citation>
    <scope>NUCLEOTIDE SEQUENCE</scope>
    <source>
        <strain evidence="4">SCP</strain>
    </source>
</reference>
<evidence type="ECO:0000313" key="5">
    <source>
        <dbReference type="Proteomes" id="UP001179952"/>
    </source>
</evidence>
<dbReference type="Pfam" id="PF02458">
    <property type="entry name" value="Transferase"/>
    <property type="match status" value="2"/>
</dbReference>
<proteinExistence type="inferred from homology"/>
<dbReference type="GO" id="GO:0016746">
    <property type="term" value="F:acyltransferase activity"/>
    <property type="evidence" value="ECO:0007669"/>
    <property type="project" value="UniProtKB-KW"/>
</dbReference>
<dbReference type="AlphaFoldDB" id="A0AAV9B552"/>
<comment type="similarity">
    <text evidence="1">Belongs to the plant acyltransferase family.</text>
</comment>
<dbReference type="SUPFAM" id="SSF52777">
    <property type="entry name" value="CoA-dependent acyltransferases"/>
    <property type="match status" value="1"/>
</dbReference>
<dbReference type="Gene3D" id="3.30.559.10">
    <property type="entry name" value="Chloramphenicol acetyltransferase-like domain"/>
    <property type="match status" value="3"/>
</dbReference>
<accession>A0AAV9B552</accession>
<keyword evidence="5" id="KW-1185">Reference proteome</keyword>
<comment type="caution">
    <text evidence="4">The sequence shown here is derived from an EMBL/GenBank/DDBJ whole genome shotgun (WGS) entry which is preliminary data.</text>
</comment>
<evidence type="ECO:0000256" key="3">
    <source>
        <dbReference type="ARBA" id="ARBA00023315"/>
    </source>
</evidence>
<dbReference type="Proteomes" id="UP001179952">
    <property type="component" value="Unassembled WGS sequence"/>
</dbReference>
<dbReference type="PANTHER" id="PTHR31623">
    <property type="entry name" value="F21J9.9"/>
    <property type="match status" value="1"/>
</dbReference>
<dbReference type="InterPro" id="IPR023213">
    <property type="entry name" value="CAT-like_dom_sf"/>
</dbReference>
<sequence>MLSVQVLTRETIKPSTPTPPHLKFLELSFVDQCLPNYSINVILFYSAGHSNGIREISHHLRSSLSDVLTRFYSLAGRLKKHHPSSDKIYVECNDEGVEFTTSRVERDLYSFLADPPINELGLLFPGGGSSSSSYDEPPLSVQFNEFTPGGGWALGVSMSHKLADGTSYAEFLKAWADTARGRGDPARRPKFESAALFPQRDVQPPEIEFMPVVQSIIAPARLLIRARQLEKLRGYARERARPTRVEAVIALLWRCAIRAAGGVARGRRVEAAVPVNLRPRLRPPLTEDCFGNIFAMVYASGGVERYLFTSWCRFPFYETDFGWGGPAWVAVPPCKLKNCFVLMNARGGDGFEVWAFLTEAEMEGFAKDPELLAFTSSPGSVFMH</sequence>
<evidence type="ECO:0000256" key="2">
    <source>
        <dbReference type="ARBA" id="ARBA00022679"/>
    </source>
</evidence>
<protein>
    <submittedName>
        <fullName evidence="4">BAHD acyltransferase</fullName>
    </submittedName>
</protein>
<dbReference type="PANTHER" id="PTHR31623:SF17">
    <property type="entry name" value="F21J9.9"/>
    <property type="match status" value="1"/>
</dbReference>
<name>A0AAV9B552_ACOGR</name>
<dbReference type="EMBL" id="JAUJYN010000005">
    <property type="protein sequence ID" value="KAK1271677.1"/>
    <property type="molecule type" value="Genomic_DNA"/>
</dbReference>